<feature type="transmembrane region" description="Helical" evidence="8">
    <location>
        <begin position="271"/>
        <end position="290"/>
    </location>
</feature>
<feature type="transmembrane region" description="Helical" evidence="8">
    <location>
        <begin position="330"/>
        <end position="348"/>
    </location>
</feature>
<dbReference type="Proteomes" id="UP000218387">
    <property type="component" value="Chromosome"/>
</dbReference>
<protein>
    <submittedName>
        <fullName evidence="9">Choline transporter</fullName>
    </submittedName>
</protein>
<evidence type="ECO:0000256" key="5">
    <source>
        <dbReference type="ARBA" id="ARBA00022692"/>
    </source>
</evidence>
<feature type="transmembrane region" description="Helical" evidence="8">
    <location>
        <begin position="195"/>
        <end position="218"/>
    </location>
</feature>
<keyword evidence="5 8" id="KW-0812">Transmembrane</keyword>
<comment type="similarity">
    <text evidence="2">Belongs to the BCCT transporter (TC 2.A.15) family.</text>
</comment>
<keyword evidence="3" id="KW-0813">Transport</keyword>
<reference evidence="9 10" key="1">
    <citation type="submission" date="2018-05" db="EMBL/GenBank/DDBJ databases">
        <title>Genome comparison of Eubacterium sp.</title>
        <authorList>
            <person name="Feng Y."/>
            <person name="Sanchez-Andrea I."/>
            <person name="Stams A.J.M."/>
            <person name="De Vos W.M."/>
        </authorList>
    </citation>
    <scope>NUCLEOTIDE SEQUENCE [LARGE SCALE GENOMIC DNA]</scope>
    <source>
        <strain evidence="9 10">YI</strain>
    </source>
</reference>
<evidence type="ECO:0000256" key="3">
    <source>
        <dbReference type="ARBA" id="ARBA00022448"/>
    </source>
</evidence>
<keyword evidence="4" id="KW-1003">Cell membrane</keyword>
<feature type="transmembrane region" description="Helical" evidence="8">
    <location>
        <begin position="360"/>
        <end position="381"/>
    </location>
</feature>
<feature type="transmembrane region" description="Helical" evidence="8">
    <location>
        <begin position="20"/>
        <end position="42"/>
    </location>
</feature>
<feature type="transmembrane region" description="Helical" evidence="8">
    <location>
        <begin position="482"/>
        <end position="506"/>
    </location>
</feature>
<dbReference type="KEGG" id="emt:CPZ25_018415"/>
<sequence length="553" mass="60989">MDKQQTTEKKGFFDIVNKWVFFSSGIALVIFVAFGCIAPQTFANGANAALNFVLKYFSWFITPAAFFMVIFCLWAGFSKFGKIKLGGPDAKPKMSKPVWFAIALTSGIAVGINYYGVYEPISFVYNPPAFLGVEPLSSGAILNALKYTFLHWCLHPYAIYTTAGLCVVFLIYNAKKRYRVCTSLYPLLGEKTYGGIGNFIDAVAIFAIIGGIATSLGFATLQIARGLDTIIGFESNMVNWLIIIAIMTVFYTASSISGLHKGITYISNLNTVLYFFVLIFSFIVVDPIGVTELTITAIGQYFNEFINLSLFLDPIARTGWVGANNVFFNTWWMVFAPLIGLFLVKLAYGRTIREFVTVNLIAPVVFSFVWFGVFGGGSIILEKFFGTSIGQIVEQVGSDMALYAFFNQLPWSKFMNVIALLIVILSFVTLAESMTMSISAMTLKEFEDETGEASPPRIVSIFWGAIMALAAYTLLISGGTDALQTSVIVCGLPLCVIMVFMMASFFKSMKRLDEYDIYSKGDLSVYDTAEKERLERIAAAEAEASGNSVEKIE</sequence>
<dbReference type="GO" id="GO:0022857">
    <property type="term" value="F:transmembrane transporter activity"/>
    <property type="evidence" value="ECO:0007669"/>
    <property type="project" value="InterPro"/>
</dbReference>
<feature type="transmembrane region" description="Helical" evidence="8">
    <location>
        <begin position="57"/>
        <end position="77"/>
    </location>
</feature>
<gene>
    <name evidence="9" type="ORF">CPZ25_018415</name>
</gene>
<feature type="transmembrane region" description="Helical" evidence="8">
    <location>
        <begin position="157"/>
        <end position="174"/>
    </location>
</feature>
<feature type="transmembrane region" description="Helical" evidence="8">
    <location>
        <begin position="458"/>
        <end position="476"/>
    </location>
</feature>
<dbReference type="Pfam" id="PF02028">
    <property type="entry name" value="BCCT"/>
    <property type="match status" value="1"/>
</dbReference>
<proteinExistence type="inferred from homology"/>
<feature type="transmembrane region" description="Helical" evidence="8">
    <location>
        <begin position="238"/>
        <end position="259"/>
    </location>
</feature>
<evidence type="ECO:0000256" key="6">
    <source>
        <dbReference type="ARBA" id="ARBA00022989"/>
    </source>
</evidence>
<accession>A0A4P9CEP3</accession>
<name>A0A4P9CEP3_EUBML</name>
<evidence type="ECO:0000313" key="9">
    <source>
        <dbReference type="EMBL" id="QCT73202.1"/>
    </source>
</evidence>
<dbReference type="PANTHER" id="PTHR30047:SF7">
    <property type="entry name" value="HIGH-AFFINITY CHOLINE TRANSPORT PROTEIN"/>
    <property type="match status" value="1"/>
</dbReference>
<keyword evidence="7 8" id="KW-0472">Membrane</keyword>
<dbReference type="GO" id="GO:0005886">
    <property type="term" value="C:plasma membrane"/>
    <property type="evidence" value="ECO:0007669"/>
    <property type="project" value="UniProtKB-SubCell"/>
</dbReference>
<evidence type="ECO:0000256" key="1">
    <source>
        <dbReference type="ARBA" id="ARBA00004651"/>
    </source>
</evidence>
<dbReference type="InterPro" id="IPR000060">
    <property type="entry name" value="BCCT_transptr"/>
</dbReference>
<evidence type="ECO:0000256" key="2">
    <source>
        <dbReference type="ARBA" id="ARBA00005658"/>
    </source>
</evidence>
<feature type="transmembrane region" description="Helical" evidence="8">
    <location>
        <begin position="414"/>
        <end position="438"/>
    </location>
</feature>
<dbReference type="AlphaFoldDB" id="A0A4P9CEP3"/>
<keyword evidence="10" id="KW-1185">Reference proteome</keyword>
<dbReference type="PANTHER" id="PTHR30047">
    <property type="entry name" value="HIGH-AFFINITY CHOLINE TRANSPORT PROTEIN-RELATED"/>
    <property type="match status" value="1"/>
</dbReference>
<organism evidence="9 10">
    <name type="scientific">Eubacterium maltosivorans</name>
    <dbReference type="NCBI Taxonomy" id="2041044"/>
    <lineage>
        <taxon>Bacteria</taxon>
        <taxon>Bacillati</taxon>
        <taxon>Bacillota</taxon>
        <taxon>Clostridia</taxon>
        <taxon>Eubacteriales</taxon>
        <taxon>Eubacteriaceae</taxon>
        <taxon>Eubacterium</taxon>
    </lineage>
</organism>
<evidence type="ECO:0000256" key="7">
    <source>
        <dbReference type="ARBA" id="ARBA00023136"/>
    </source>
</evidence>
<evidence type="ECO:0000313" key="10">
    <source>
        <dbReference type="Proteomes" id="UP000218387"/>
    </source>
</evidence>
<dbReference type="EMBL" id="CP029487">
    <property type="protein sequence ID" value="QCT73202.1"/>
    <property type="molecule type" value="Genomic_DNA"/>
</dbReference>
<evidence type="ECO:0000256" key="4">
    <source>
        <dbReference type="ARBA" id="ARBA00022475"/>
    </source>
</evidence>
<evidence type="ECO:0000256" key="8">
    <source>
        <dbReference type="SAM" id="Phobius"/>
    </source>
</evidence>
<feature type="transmembrane region" description="Helical" evidence="8">
    <location>
        <begin position="98"/>
        <end position="117"/>
    </location>
</feature>
<comment type="subcellular location">
    <subcellularLocation>
        <location evidence="1">Cell membrane</location>
        <topology evidence="1">Multi-pass membrane protein</topology>
    </subcellularLocation>
</comment>
<dbReference type="RefSeq" id="WP_058695490.1">
    <property type="nucleotide sequence ID" value="NZ_CABJDW020000002.1"/>
</dbReference>
<keyword evidence="6 8" id="KW-1133">Transmembrane helix</keyword>